<dbReference type="AlphaFoldDB" id="A0A0F9RV61"/>
<gene>
    <name evidence="1" type="ORF">LCGC14_0533020</name>
</gene>
<evidence type="ECO:0008006" key="2">
    <source>
        <dbReference type="Google" id="ProtNLM"/>
    </source>
</evidence>
<sequence>MQFEFNPEKSVANKAKHGIDFEEAQRIWDDPWMIDAPARTDDEPRFLTIGRIAGQHWSAVCVERAGRVRLISVRRSRRQEIAFYEGA</sequence>
<reference evidence="1" key="1">
    <citation type="journal article" date="2015" name="Nature">
        <title>Complex archaea that bridge the gap between prokaryotes and eukaryotes.</title>
        <authorList>
            <person name="Spang A."/>
            <person name="Saw J.H."/>
            <person name="Jorgensen S.L."/>
            <person name="Zaremba-Niedzwiedzka K."/>
            <person name="Martijn J."/>
            <person name="Lind A.E."/>
            <person name="van Eijk R."/>
            <person name="Schleper C."/>
            <person name="Guy L."/>
            <person name="Ettema T.J."/>
        </authorList>
    </citation>
    <scope>NUCLEOTIDE SEQUENCE</scope>
</reference>
<comment type="caution">
    <text evidence="1">The sequence shown here is derived from an EMBL/GenBank/DDBJ whole genome shotgun (WGS) entry which is preliminary data.</text>
</comment>
<dbReference type="InterPro" id="IPR038573">
    <property type="entry name" value="BrnT_sf"/>
</dbReference>
<name>A0A0F9RV61_9ZZZZ</name>
<proteinExistence type="predicted"/>
<dbReference type="InterPro" id="IPR007460">
    <property type="entry name" value="BrnT_toxin"/>
</dbReference>
<evidence type="ECO:0000313" key="1">
    <source>
        <dbReference type="EMBL" id="KKN60330.1"/>
    </source>
</evidence>
<dbReference type="EMBL" id="LAZR01000699">
    <property type="protein sequence ID" value="KKN60330.1"/>
    <property type="molecule type" value="Genomic_DNA"/>
</dbReference>
<organism evidence="1">
    <name type="scientific">marine sediment metagenome</name>
    <dbReference type="NCBI Taxonomy" id="412755"/>
    <lineage>
        <taxon>unclassified sequences</taxon>
        <taxon>metagenomes</taxon>
        <taxon>ecological metagenomes</taxon>
    </lineage>
</organism>
<dbReference type="Gene3D" id="3.10.450.530">
    <property type="entry name" value="Ribonuclease toxin, BrnT, of type II toxin-antitoxin system"/>
    <property type="match status" value="1"/>
</dbReference>
<protein>
    <recommendedName>
        <fullName evidence="2">BrnT family toxin</fullName>
    </recommendedName>
</protein>
<accession>A0A0F9RV61</accession>
<dbReference type="Pfam" id="PF04365">
    <property type="entry name" value="BrnT_toxin"/>
    <property type="match status" value="1"/>
</dbReference>